<feature type="transmembrane region" description="Helical" evidence="1">
    <location>
        <begin position="22"/>
        <end position="44"/>
    </location>
</feature>
<feature type="transmembrane region" description="Helical" evidence="1">
    <location>
        <begin position="123"/>
        <end position="144"/>
    </location>
</feature>
<proteinExistence type="predicted"/>
<keyword evidence="1" id="KW-0812">Transmembrane</keyword>
<keyword evidence="1" id="KW-0472">Membrane</keyword>
<evidence type="ECO:0000313" key="2">
    <source>
        <dbReference type="EMBL" id="TWH74537.1"/>
    </source>
</evidence>
<keyword evidence="1" id="KW-1133">Transmembrane helix</keyword>
<dbReference type="RefSeq" id="WP_153358579.1">
    <property type="nucleotide sequence ID" value="NZ_JABGDC010000042.1"/>
</dbReference>
<dbReference type="AlphaFoldDB" id="A0A562IU46"/>
<dbReference type="EMBL" id="VLKF01000001">
    <property type="protein sequence ID" value="TWH74537.1"/>
    <property type="molecule type" value="Genomic_DNA"/>
</dbReference>
<evidence type="ECO:0000313" key="3">
    <source>
        <dbReference type="Proteomes" id="UP000321490"/>
    </source>
</evidence>
<accession>A0A562IU46</accession>
<evidence type="ECO:0000256" key="1">
    <source>
        <dbReference type="SAM" id="Phobius"/>
    </source>
</evidence>
<dbReference type="Proteomes" id="UP000321490">
    <property type="component" value="Unassembled WGS sequence"/>
</dbReference>
<protein>
    <submittedName>
        <fullName evidence="2">Uncharacterized protein</fullName>
    </submittedName>
</protein>
<name>A0A562IU46_9ACTN</name>
<keyword evidence="3" id="KW-1185">Reference proteome</keyword>
<sequence>MTDGQAPEPVGLPTLVAWRRTGLVLCGTAVACLAGFVTALLAGAVREDSLWVLLGIGAFACGLLGLGFLRRAWYDPEVADDAPAVRARRLSSVVLGAYGTALVPNAVFAGWPGLADDLGWLRTASAALGLVAVGTFIAMLVLAARWHPGRH</sequence>
<feature type="transmembrane region" description="Helical" evidence="1">
    <location>
        <begin position="90"/>
        <end position="111"/>
    </location>
</feature>
<feature type="transmembrane region" description="Helical" evidence="1">
    <location>
        <begin position="50"/>
        <end position="69"/>
    </location>
</feature>
<gene>
    <name evidence="2" type="ORF">JD78_03078</name>
</gene>
<reference evidence="2 3" key="1">
    <citation type="submission" date="2019-07" db="EMBL/GenBank/DDBJ databases">
        <title>R&amp;d 2014.</title>
        <authorList>
            <person name="Klenk H.-P."/>
        </authorList>
    </citation>
    <scope>NUCLEOTIDE SEQUENCE [LARGE SCALE GENOMIC DNA]</scope>
    <source>
        <strain evidence="2 3">DSM 45764</strain>
    </source>
</reference>
<organism evidence="2 3">
    <name type="scientific">Modestobacter roseus</name>
    <dbReference type="NCBI Taxonomy" id="1181884"/>
    <lineage>
        <taxon>Bacteria</taxon>
        <taxon>Bacillati</taxon>
        <taxon>Actinomycetota</taxon>
        <taxon>Actinomycetes</taxon>
        <taxon>Geodermatophilales</taxon>
        <taxon>Geodermatophilaceae</taxon>
        <taxon>Modestobacter</taxon>
    </lineage>
</organism>
<dbReference type="OrthoDB" id="5191194at2"/>
<comment type="caution">
    <text evidence="2">The sequence shown here is derived from an EMBL/GenBank/DDBJ whole genome shotgun (WGS) entry which is preliminary data.</text>
</comment>